<evidence type="ECO:0000259" key="15">
    <source>
        <dbReference type="PROSITE" id="PS50893"/>
    </source>
</evidence>
<keyword evidence="6" id="KW-0547">Nucleotide-binding</keyword>
<dbReference type="RefSeq" id="WP_354022315.1">
    <property type="nucleotide sequence ID" value="NZ_JBEWTD010000002.1"/>
</dbReference>
<evidence type="ECO:0000256" key="10">
    <source>
        <dbReference type="ARBA" id="ARBA00023136"/>
    </source>
</evidence>
<comment type="similarity">
    <text evidence="2">Belongs to the ABC transporter superfamily.</text>
</comment>
<evidence type="ECO:0000256" key="6">
    <source>
        <dbReference type="ARBA" id="ARBA00022741"/>
    </source>
</evidence>
<dbReference type="PANTHER" id="PTHR43166">
    <property type="entry name" value="AMINO ACID IMPORT ATP-BINDING PROTEIN"/>
    <property type="match status" value="1"/>
</dbReference>
<organism evidence="16 17">
    <name type="scientific">Endozoicomonas lisbonensis</name>
    <dbReference type="NCBI Taxonomy" id="3120522"/>
    <lineage>
        <taxon>Bacteria</taxon>
        <taxon>Pseudomonadati</taxon>
        <taxon>Pseudomonadota</taxon>
        <taxon>Gammaproteobacteria</taxon>
        <taxon>Oceanospirillales</taxon>
        <taxon>Endozoicomonadaceae</taxon>
        <taxon>Endozoicomonas</taxon>
    </lineage>
</organism>
<evidence type="ECO:0000256" key="7">
    <source>
        <dbReference type="ARBA" id="ARBA00022840"/>
    </source>
</evidence>
<dbReference type="SUPFAM" id="SSF52540">
    <property type="entry name" value="P-loop containing nucleoside triphosphate hydrolases"/>
    <property type="match status" value="1"/>
</dbReference>
<keyword evidence="5" id="KW-0997">Cell inner membrane</keyword>
<evidence type="ECO:0000256" key="5">
    <source>
        <dbReference type="ARBA" id="ARBA00022519"/>
    </source>
</evidence>
<dbReference type="Pfam" id="PF00005">
    <property type="entry name" value="ABC_tran"/>
    <property type="match status" value="1"/>
</dbReference>
<dbReference type="PIRSF" id="PIRSF039085">
    <property type="entry name" value="ABC_ATPase_HisP"/>
    <property type="match status" value="1"/>
</dbReference>
<sequence length="268" mass="29571">MKLDFKHRSIRESTNIHNQRNLQAMGIEVQSLSKSFGSSEVLKEISFSIPKGETTILLGASGAGKSTLLRMLNLLETPDTGSMEIAGMSFQFHDRADKQLKQQACSLRKKVGMVFQQYNLWPHMTVLQNLIEAPVVQGVPKEQAVKQAHELLQRMGLGDKTEAWPSSLSGGQQQRVAIARALMLSPEILLFDEPTAALDPAITNQVVDIIKELSDSGITIVVVTHEVEFAKKVASRVIYLEDGHIVEDGPASHFSQPETAAFKAFLEH</sequence>
<keyword evidence="17" id="KW-1185">Reference proteome</keyword>
<dbReference type="Gene3D" id="3.40.50.300">
    <property type="entry name" value="P-loop containing nucleotide triphosphate hydrolases"/>
    <property type="match status" value="1"/>
</dbReference>
<feature type="domain" description="ABC transporter" evidence="15">
    <location>
        <begin position="27"/>
        <end position="267"/>
    </location>
</feature>
<dbReference type="InterPro" id="IPR003593">
    <property type="entry name" value="AAA+_ATPase"/>
</dbReference>
<evidence type="ECO:0000256" key="9">
    <source>
        <dbReference type="ARBA" id="ARBA00022970"/>
    </source>
</evidence>
<keyword evidence="10" id="KW-0472">Membrane</keyword>
<dbReference type="InterPro" id="IPR027417">
    <property type="entry name" value="P-loop_NTPase"/>
</dbReference>
<comment type="catalytic activity">
    <reaction evidence="13">
        <text>a polar amino acid(out) + ATP + H2O = a polar amino acid(in) + ADP + phosphate + H(+)</text>
        <dbReference type="Rhea" id="RHEA:14673"/>
        <dbReference type="ChEBI" id="CHEBI:15377"/>
        <dbReference type="ChEBI" id="CHEBI:15378"/>
        <dbReference type="ChEBI" id="CHEBI:30616"/>
        <dbReference type="ChEBI" id="CHEBI:43474"/>
        <dbReference type="ChEBI" id="CHEBI:62031"/>
        <dbReference type="ChEBI" id="CHEBI:456216"/>
        <dbReference type="EC" id="7.4.2.1"/>
    </reaction>
    <physiologicalReaction direction="left-to-right" evidence="13">
        <dbReference type="Rhea" id="RHEA:14674"/>
    </physiologicalReaction>
</comment>
<evidence type="ECO:0000256" key="4">
    <source>
        <dbReference type="ARBA" id="ARBA00022475"/>
    </source>
</evidence>
<dbReference type="InterPro" id="IPR030679">
    <property type="entry name" value="ABC_ATPase_HisP-typ"/>
</dbReference>
<evidence type="ECO:0000313" key="16">
    <source>
        <dbReference type="EMBL" id="MET4755524.1"/>
    </source>
</evidence>
<keyword evidence="8" id="KW-1278">Translocase</keyword>
<gene>
    <name evidence="16" type="ORF">V5J35_000716</name>
</gene>
<dbReference type="PANTHER" id="PTHR43166:SF25">
    <property type="entry name" value="ARGININE TRANSPORT ATP-BINDING PROTEIN ARTP"/>
    <property type="match status" value="1"/>
</dbReference>
<dbReference type="EC" id="7.4.2.1" evidence="11"/>
<dbReference type="GO" id="GO:0005524">
    <property type="term" value="F:ATP binding"/>
    <property type="evidence" value="ECO:0007669"/>
    <property type="project" value="UniProtKB-KW"/>
</dbReference>
<evidence type="ECO:0000256" key="8">
    <source>
        <dbReference type="ARBA" id="ARBA00022967"/>
    </source>
</evidence>
<dbReference type="Proteomes" id="UP001549366">
    <property type="component" value="Unassembled WGS sequence"/>
</dbReference>
<name>A0ABV2SDR1_9GAMM</name>
<evidence type="ECO:0000256" key="12">
    <source>
        <dbReference type="ARBA" id="ARBA00040096"/>
    </source>
</evidence>
<dbReference type="InterPro" id="IPR050086">
    <property type="entry name" value="MetN_ABC_transporter-like"/>
</dbReference>
<dbReference type="EMBL" id="JBEWTB010000002">
    <property type="protein sequence ID" value="MET4755524.1"/>
    <property type="molecule type" value="Genomic_DNA"/>
</dbReference>
<dbReference type="PROSITE" id="PS50893">
    <property type="entry name" value="ABC_TRANSPORTER_2"/>
    <property type="match status" value="1"/>
</dbReference>
<comment type="subcellular location">
    <subcellularLocation>
        <location evidence="1">Cell inner membrane</location>
        <topology evidence="1">Peripheral membrane protein</topology>
    </subcellularLocation>
</comment>
<dbReference type="SMART" id="SM00382">
    <property type="entry name" value="AAA"/>
    <property type="match status" value="1"/>
</dbReference>
<evidence type="ECO:0000256" key="11">
    <source>
        <dbReference type="ARBA" id="ARBA00038850"/>
    </source>
</evidence>
<reference evidence="16 17" key="1">
    <citation type="submission" date="2024-06" db="EMBL/GenBank/DDBJ databases">
        <title>Genomic Encyclopedia of Type Strains, Phase V (KMG-V): Genome sequencing to study the core and pangenomes of soil and plant-associated prokaryotes.</title>
        <authorList>
            <person name="Whitman W."/>
        </authorList>
    </citation>
    <scope>NUCLEOTIDE SEQUENCE [LARGE SCALE GENOMIC DNA]</scope>
    <source>
        <strain evidence="16 17">NE40</strain>
    </source>
</reference>
<dbReference type="InterPro" id="IPR003439">
    <property type="entry name" value="ABC_transporter-like_ATP-bd"/>
</dbReference>
<evidence type="ECO:0000256" key="3">
    <source>
        <dbReference type="ARBA" id="ARBA00022448"/>
    </source>
</evidence>
<dbReference type="InterPro" id="IPR017871">
    <property type="entry name" value="ABC_transporter-like_CS"/>
</dbReference>
<protein>
    <recommendedName>
        <fullName evidence="12">Arginine transport ATP-binding protein ArtP</fullName>
        <ecNumber evidence="11">7.4.2.1</ecNumber>
    </recommendedName>
</protein>
<dbReference type="PROSITE" id="PS00211">
    <property type="entry name" value="ABC_TRANSPORTER_1"/>
    <property type="match status" value="1"/>
</dbReference>
<accession>A0ABV2SDR1</accession>
<evidence type="ECO:0000256" key="2">
    <source>
        <dbReference type="ARBA" id="ARBA00005417"/>
    </source>
</evidence>
<comment type="catalytic activity">
    <reaction evidence="14">
        <text>L-arginine(out) + ATP + H2O = L-arginine(in) + ADP + phosphate + H(+)</text>
        <dbReference type="Rhea" id="RHEA:29879"/>
        <dbReference type="ChEBI" id="CHEBI:15377"/>
        <dbReference type="ChEBI" id="CHEBI:15378"/>
        <dbReference type="ChEBI" id="CHEBI:30616"/>
        <dbReference type="ChEBI" id="CHEBI:32682"/>
        <dbReference type="ChEBI" id="CHEBI:43474"/>
        <dbReference type="ChEBI" id="CHEBI:456216"/>
        <dbReference type="EC" id="7.4.2.1"/>
    </reaction>
    <physiologicalReaction direction="left-to-right" evidence="14">
        <dbReference type="Rhea" id="RHEA:29880"/>
    </physiologicalReaction>
</comment>
<proteinExistence type="inferred from homology"/>
<comment type="caution">
    <text evidence="16">The sequence shown here is derived from an EMBL/GenBank/DDBJ whole genome shotgun (WGS) entry which is preliminary data.</text>
</comment>
<keyword evidence="3" id="KW-0813">Transport</keyword>
<keyword evidence="7 16" id="KW-0067">ATP-binding</keyword>
<keyword evidence="9" id="KW-0029">Amino-acid transport</keyword>
<evidence type="ECO:0000313" key="17">
    <source>
        <dbReference type="Proteomes" id="UP001549366"/>
    </source>
</evidence>
<evidence type="ECO:0000256" key="1">
    <source>
        <dbReference type="ARBA" id="ARBA00004417"/>
    </source>
</evidence>
<keyword evidence="4" id="KW-1003">Cell membrane</keyword>
<evidence type="ECO:0000256" key="14">
    <source>
        <dbReference type="ARBA" id="ARBA00047796"/>
    </source>
</evidence>
<evidence type="ECO:0000256" key="13">
    <source>
        <dbReference type="ARBA" id="ARBA00047624"/>
    </source>
</evidence>